<dbReference type="InterPro" id="IPR013785">
    <property type="entry name" value="Aldolase_TIM"/>
</dbReference>
<evidence type="ECO:0000313" key="8">
    <source>
        <dbReference type="Proteomes" id="UP000256601"/>
    </source>
</evidence>
<evidence type="ECO:0000313" key="7">
    <source>
        <dbReference type="Proteomes" id="UP000182444"/>
    </source>
</evidence>
<dbReference type="Gene3D" id="3.20.20.70">
    <property type="entry name" value="Aldolase class I"/>
    <property type="match status" value="1"/>
</dbReference>
<sequence length="368" mass="40927">MTQTHNLFSPIKVGSSELQNRIVLAPLTRTRALPGNVPSDLATEYYAQRAASPGTLLITEATYISPGSAGVPIPGDGIVPGIWSDEQLEAWKKVFKAVHDRGSKIYVQLWDIGRVAWYHKLQELGNYFPTGPSAIPMKGEESEHLKALTHWEIKGKVALYVNAAKNAIAAGADGVEIHSANGYLPDTFLRSASNQRTDEYGGSIENRARFSLEIVDAITEAIGADKTAIRLSPWSTFQDIEVNDTETPAQFTYLFEQLQKRADEGKQLAYVHVVEPRLFGPPEPWATNEPFRKIWKGNFIRAGGYDRETALEDADKSDNTLIAFGRDFIANPDLVQRLKNNEPLAKYDRTTFYVPGAKGYTDYPAYKM</sequence>
<dbReference type="PANTHER" id="PTHR22893:SF91">
    <property type="entry name" value="NADPH DEHYDROGENASE 2-RELATED"/>
    <property type="match status" value="1"/>
</dbReference>
<name>A0A1D8NES1_YARLL</name>
<evidence type="ECO:0000256" key="2">
    <source>
        <dbReference type="ARBA" id="ARBA00005979"/>
    </source>
</evidence>
<dbReference type="VEuPathDB" id="FungiDB:YALI0_D16247g"/>
<proteinExistence type="inferred from homology"/>
<dbReference type="GO" id="GO:0003959">
    <property type="term" value="F:NADPH dehydrogenase activity"/>
    <property type="evidence" value="ECO:0007669"/>
    <property type="project" value="TreeGrafter"/>
</dbReference>
<dbReference type="EMBL" id="CP017556">
    <property type="protein sequence ID" value="AOW04137.1"/>
    <property type="molecule type" value="Genomic_DNA"/>
</dbReference>
<evidence type="ECO:0000313" key="6">
    <source>
        <dbReference type="EMBL" id="RDW23222.1"/>
    </source>
</evidence>
<dbReference type="Pfam" id="PF00724">
    <property type="entry name" value="Oxidored_FMN"/>
    <property type="match status" value="1"/>
</dbReference>
<dbReference type="SUPFAM" id="SSF51395">
    <property type="entry name" value="FMN-linked oxidoreductases"/>
    <property type="match status" value="1"/>
</dbReference>
<dbReference type="OrthoDB" id="276546at2759"/>
<reference evidence="5 7" key="1">
    <citation type="journal article" date="2016" name="PLoS ONE">
        <title>Sequence Assembly of Yarrowia lipolytica Strain W29/CLIB89 Shows Transposable Element Diversity.</title>
        <authorList>
            <person name="Magnan C."/>
            <person name="Yu J."/>
            <person name="Chang I."/>
            <person name="Jahn E."/>
            <person name="Kanomata Y."/>
            <person name="Wu J."/>
            <person name="Zeller M."/>
            <person name="Oakes M."/>
            <person name="Baldi P."/>
            <person name="Sandmeyer S."/>
        </authorList>
    </citation>
    <scope>NUCLEOTIDE SEQUENCE [LARGE SCALE GENOMIC DNA]</scope>
    <source>
        <strain evidence="5">CLIB89</strain>
        <strain evidence="7">CLIB89(W29)</strain>
    </source>
</reference>
<dbReference type="EMBL" id="KZ859100">
    <property type="protein sequence ID" value="RDW23222.1"/>
    <property type="molecule type" value="Genomic_DNA"/>
</dbReference>
<evidence type="ECO:0000256" key="1">
    <source>
        <dbReference type="ARBA" id="ARBA00001917"/>
    </source>
</evidence>
<dbReference type="GeneID" id="2911288"/>
<dbReference type="Proteomes" id="UP000182444">
    <property type="component" value="Chromosome 1D"/>
</dbReference>
<keyword evidence="3" id="KW-0285">Flavoprotein</keyword>
<dbReference type="VEuPathDB" id="FungiDB:YALI1_D20050g"/>
<accession>A0A1D8NES1</accession>
<comment type="similarity">
    <text evidence="2">Belongs to the NADH:flavin oxidoreductase/NADH oxidase family.</text>
</comment>
<dbReference type="CDD" id="cd02933">
    <property type="entry name" value="OYE_like_FMN"/>
    <property type="match status" value="1"/>
</dbReference>
<dbReference type="eggNOG" id="KOG0134">
    <property type="taxonomic scope" value="Eukaryota"/>
</dbReference>
<feature type="domain" description="NADH:flavin oxidoreductase/NADH oxidase N-terminal" evidence="4">
    <location>
        <begin position="6"/>
        <end position="343"/>
    </location>
</feature>
<dbReference type="FunFam" id="3.20.20.70:FF:000138">
    <property type="entry name" value="NADPH dehydrogenase 1"/>
    <property type="match status" value="1"/>
</dbReference>
<reference evidence="6 8" key="2">
    <citation type="submission" date="2018-07" db="EMBL/GenBank/DDBJ databases">
        <title>Draft Genome Assemblies for Five Robust Yarrowia lipolytica Strains Exhibiting High Lipid Production and Pentose Sugar Utilization and Sugar Alcohol Secretion from Undetoxified Lignocellulosic Biomass Hydrolysates.</title>
        <authorList>
            <consortium name="DOE Joint Genome Institute"/>
            <person name="Walker C."/>
            <person name="Ryu S."/>
            <person name="Na H."/>
            <person name="Zane M."/>
            <person name="LaButti K."/>
            <person name="Lipzen A."/>
            <person name="Haridas S."/>
            <person name="Barry K."/>
            <person name="Grigoriev I.V."/>
            <person name="Quarterman J."/>
            <person name="Slininger P."/>
            <person name="Dien B."/>
            <person name="Trinh C.T."/>
        </authorList>
    </citation>
    <scope>NUCLEOTIDE SEQUENCE [LARGE SCALE GENOMIC DNA]</scope>
    <source>
        <strain evidence="6 8">YB392</strain>
    </source>
</reference>
<dbReference type="InterPro" id="IPR001155">
    <property type="entry name" value="OxRdtase_FMN_N"/>
</dbReference>
<dbReference type="AlphaFoldDB" id="A0A1D8NES1"/>
<evidence type="ECO:0000256" key="3">
    <source>
        <dbReference type="ARBA" id="ARBA00022643"/>
    </source>
</evidence>
<gene>
    <name evidence="6" type="ORF">B0I71DRAFT_136284</name>
    <name evidence="5" type="ORF">YALI1_D20050g</name>
</gene>
<dbReference type="PANTHER" id="PTHR22893">
    <property type="entry name" value="NADH OXIDOREDUCTASE-RELATED"/>
    <property type="match status" value="1"/>
</dbReference>
<dbReference type="Proteomes" id="UP000256601">
    <property type="component" value="Unassembled WGS sequence"/>
</dbReference>
<dbReference type="OMA" id="GKGPVGY"/>
<evidence type="ECO:0000259" key="4">
    <source>
        <dbReference type="Pfam" id="PF00724"/>
    </source>
</evidence>
<organism evidence="5 7">
    <name type="scientific">Yarrowia lipolytica</name>
    <name type="common">Candida lipolytica</name>
    <dbReference type="NCBI Taxonomy" id="4952"/>
    <lineage>
        <taxon>Eukaryota</taxon>
        <taxon>Fungi</taxon>
        <taxon>Dikarya</taxon>
        <taxon>Ascomycota</taxon>
        <taxon>Saccharomycotina</taxon>
        <taxon>Dipodascomycetes</taxon>
        <taxon>Dipodascales</taxon>
        <taxon>Dipodascales incertae sedis</taxon>
        <taxon>Yarrowia</taxon>
    </lineage>
</organism>
<dbReference type="InterPro" id="IPR045247">
    <property type="entry name" value="Oye-like"/>
</dbReference>
<dbReference type="KEGG" id="yli:2911288"/>
<dbReference type="GO" id="GO:0010181">
    <property type="term" value="F:FMN binding"/>
    <property type="evidence" value="ECO:0007669"/>
    <property type="project" value="InterPro"/>
</dbReference>
<comment type="cofactor">
    <cofactor evidence="1">
        <name>FMN</name>
        <dbReference type="ChEBI" id="CHEBI:58210"/>
    </cofactor>
</comment>
<keyword evidence="3" id="KW-0288">FMN</keyword>
<evidence type="ECO:0000313" key="5">
    <source>
        <dbReference type="EMBL" id="AOW04137.1"/>
    </source>
</evidence>
<dbReference type="RefSeq" id="XP_502892.1">
    <property type="nucleotide sequence ID" value="XM_502892.1"/>
</dbReference>
<protein>
    <recommendedName>
        <fullName evidence="4">NADH:flavin oxidoreductase/NADH oxidase N-terminal domain-containing protein</fullName>
    </recommendedName>
</protein>